<keyword evidence="4" id="KW-1185">Reference proteome</keyword>
<accession>A0A815CYQ0</accession>
<dbReference type="Proteomes" id="UP000681722">
    <property type="component" value="Unassembled WGS sequence"/>
</dbReference>
<reference evidence="2" key="1">
    <citation type="submission" date="2021-02" db="EMBL/GenBank/DDBJ databases">
        <authorList>
            <person name="Nowell W R."/>
        </authorList>
    </citation>
    <scope>NUCLEOTIDE SEQUENCE</scope>
</reference>
<dbReference type="EMBL" id="CAJOBC010032429">
    <property type="protein sequence ID" value="CAF4095965.1"/>
    <property type="molecule type" value="Genomic_DNA"/>
</dbReference>
<organism evidence="2 4">
    <name type="scientific">Didymodactylos carnosus</name>
    <dbReference type="NCBI Taxonomy" id="1234261"/>
    <lineage>
        <taxon>Eukaryota</taxon>
        <taxon>Metazoa</taxon>
        <taxon>Spiralia</taxon>
        <taxon>Gnathifera</taxon>
        <taxon>Rotifera</taxon>
        <taxon>Eurotatoria</taxon>
        <taxon>Bdelloidea</taxon>
        <taxon>Philodinida</taxon>
        <taxon>Philodinidae</taxon>
        <taxon>Didymodactylos</taxon>
    </lineage>
</organism>
<evidence type="ECO:0000313" key="4">
    <source>
        <dbReference type="Proteomes" id="UP000663829"/>
    </source>
</evidence>
<feature type="region of interest" description="Disordered" evidence="1">
    <location>
        <begin position="156"/>
        <end position="178"/>
    </location>
</feature>
<evidence type="ECO:0000256" key="1">
    <source>
        <dbReference type="SAM" id="MobiDB-lite"/>
    </source>
</evidence>
<comment type="caution">
    <text evidence="2">The sequence shown here is derived from an EMBL/GenBank/DDBJ whole genome shotgun (WGS) entry which is preliminary data.</text>
</comment>
<evidence type="ECO:0000313" key="2">
    <source>
        <dbReference type="EMBL" id="CAF1290457.1"/>
    </source>
</evidence>
<dbReference type="Proteomes" id="UP000663829">
    <property type="component" value="Unassembled WGS sequence"/>
</dbReference>
<evidence type="ECO:0000313" key="3">
    <source>
        <dbReference type="EMBL" id="CAF4095965.1"/>
    </source>
</evidence>
<dbReference type="EMBL" id="CAJNOQ010012027">
    <property type="protein sequence ID" value="CAF1290457.1"/>
    <property type="molecule type" value="Genomic_DNA"/>
</dbReference>
<gene>
    <name evidence="2" type="ORF">GPM918_LOCUS28010</name>
    <name evidence="3" type="ORF">SRO942_LOCUS28448</name>
</gene>
<protein>
    <submittedName>
        <fullName evidence="2">Uncharacterized protein</fullName>
    </submittedName>
</protein>
<dbReference type="OrthoDB" id="661148at2759"/>
<proteinExistence type="predicted"/>
<sequence>MAVVIGRNEVGIKRTTRPTTIANNDVAKLMYYLNCVCETINCDQDEDIRRFTNYANWARLSAEQRKLLLVLCYTFSPDVFDGKVFFNIEELCVEFSNEFYEISQLRHRLVAVESIIIAGRAHQVTKIMTYTMSWMRAYYLEPMQRLARQFAAESSRPSLSAPHRQRQSTRPVPAPSVDSSCCCTIL</sequence>
<name>A0A815CYQ0_9BILA</name>
<dbReference type="AlphaFoldDB" id="A0A815CYQ0"/>